<dbReference type="Proteomes" id="UP001238601">
    <property type="component" value="Unassembled WGS sequence"/>
</dbReference>
<evidence type="ECO:0000313" key="4">
    <source>
        <dbReference type="Proteomes" id="UP001238601"/>
    </source>
</evidence>
<dbReference type="GeneID" id="93687446"/>
<protein>
    <submittedName>
        <fullName evidence="1">Two-component sensor histidine kinase</fullName>
    </submittedName>
</protein>
<evidence type="ECO:0000313" key="3">
    <source>
        <dbReference type="Proteomes" id="UP000439914"/>
    </source>
</evidence>
<reference evidence="2 3" key="1">
    <citation type="submission" date="2019-12" db="EMBL/GenBank/DDBJ databases">
        <title>Genomic-based taxomic classification of the family Erythrobacteraceae.</title>
        <authorList>
            <person name="Xu L."/>
        </authorList>
    </citation>
    <scope>NUCLEOTIDE SEQUENCE [LARGE SCALE GENOMIC DNA]</scope>
    <source>
        <strain evidence="2 3">CGMCC 1.8703</strain>
    </source>
</reference>
<organism evidence="2 3">
    <name type="scientific">Qipengyuania citrea</name>
    <dbReference type="NCBI Taxonomy" id="225971"/>
    <lineage>
        <taxon>Bacteria</taxon>
        <taxon>Pseudomonadati</taxon>
        <taxon>Pseudomonadota</taxon>
        <taxon>Alphaproteobacteria</taxon>
        <taxon>Sphingomonadales</taxon>
        <taxon>Erythrobacteraceae</taxon>
        <taxon>Qipengyuania</taxon>
    </lineage>
</organism>
<gene>
    <name evidence="2" type="ORF">GRI55_12525</name>
    <name evidence="1" type="ORF">QOZ97_002625</name>
</gene>
<keyword evidence="1" id="KW-0418">Kinase</keyword>
<proteinExistence type="predicted"/>
<dbReference type="EMBL" id="WTYG01000004">
    <property type="protein sequence ID" value="MXP36582.1"/>
    <property type="molecule type" value="Genomic_DNA"/>
</dbReference>
<dbReference type="Proteomes" id="UP000439914">
    <property type="component" value="Unassembled WGS sequence"/>
</dbReference>
<keyword evidence="4" id="KW-1185">Reference proteome</keyword>
<comment type="caution">
    <text evidence="2">The sequence shown here is derived from an EMBL/GenBank/DDBJ whole genome shotgun (WGS) entry which is preliminary data.</text>
</comment>
<sequence length="211" mass="23082">MDRINPSKTSRTRRAAAELMLQDEQHRTANELSSALAALKLTVRDHEEGSLPFVESAIKRLEGFVAVRRILASPEERGCDIVECLRDLAIAMEQGRSIPGGIALTTCTLTVRVVPDLARTILNLAHEMLTNAMKHGSGAHEILLSIRFTRRSVLLRCENSSQACGIGRKGGGGLRIMRALCRTRGGAFSYSSGEDGFHVLARLPRLPRPDV</sequence>
<dbReference type="GO" id="GO:0016301">
    <property type="term" value="F:kinase activity"/>
    <property type="evidence" value="ECO:0007669"/>
    <property type="project" value="UniProtKB-KW"/>
</dbReference>
<dbReference type="InterPro" id="IPR036890">
    <property type="entry name" value="HATPase_C_sf"/>
</dbReference>
<dbReference type="SUPFAM" id="SSF55874">
    <property type="entry name" value="ATPase domain of HSP90 chaperone/DNA topoisomerase II/histidine kinase"/>
    <property type="match status" value="1"/>
</dbReference>
<dbReference type="AlphaFoldDB" id="A0A6I4UCB9"/>
<dbReference type="EMBL" id="JAUSWK010000003">
    <property type="protein sequence ID" value="MDQ0567078.1"/>
    <property type="molecule type" value="Genomic_DNA"/>
</dbReference>
<reference evidence="1 4" key="2">
    <citation type="submission" date="2023-07" db="EMBL/GenBank/DDBJ databases">
        <title>Genomic Encyclopedia of Type Strains, Phase IV (KMG-IV): sequencing the most valuable type-strain genomes for metagenomic binning, comparative biology and taxonomic classification.</title>
        <authorList>
            <person name="Goeker M."/>
        </authorList>
    </citation>
    <scope>NUCLEOTIDE SEQUENCE [LARGE SCALE GENOMIC DNA]</scope>
    <source>
        <strain evidence="1 4">DSM 14432</strain>
    </source>
</reference>
<dbReference type="RefSeq" id="WP_160767395.1">
    <property type="nucleotide sequence ID" value="NZ_JAINWE010000008.1"/>
</dbReference>
<name>A0A6I4UCB9_9SPHN</name>
<evidence type="ECO:0000313" key="2">
    <source>
        <dbReference type="EMBL" id="MXP36582.1"/>
    </source>
</evidence>
<evidence type="ECO:0000313" key="1">
    <source>
        <dbReference type="EMBL" id="MDQ0567078.1"/>
    </source>
</evidence>
<dbReference type="Gene3D" id="3.30.565.10">
    <property type="entry name" value="Histidine kinase-like ATPase, C-terminal domain"/>
    <property type="match status" value="1"/>
</dbReference>
<keyword evidence="1" id="KW-0808">Transferase</keyword>
<accession>A0A6I4UCB9</accession>